<reference evidence="3 4" key="2">
    <citation type="submission" date="2019-05" db="EMBL/GenBank/DDBJ databases">
        <title>Glycomyces buryatensis sp. nov.</title>
        <authorList>
            <person name="Nikitina E."/>
        </authorList>
    </citation>
    <scope>NUCLEOTIDE SEQUENCE [LARGE SCALE GENOMIC DNA]</scope>
    <source>
        <strain evidence="3 4">18</strain>
    </source>
</reference>
<organism evidence="3 4">
    <name type="scientific">Glycomyces buryatensis</name>
    <dbReference type="NCBI Taxonomy" id="2570927"/>
    <lineage>
        <taxon>Bacteria</taxon>
        <taxon>Bacillati</taxon>
        <taxon>Actinomycetota</taxon>
        <taxon>Actinomycetes</taxon>
        <taxon>Glycomycetales</taxon>
        <taxon>Glycomycetaceae</taxon>
        <taxon>Glycomyces</taxon>
    </lineage>
</organism>
<dbReference type="RefSeq" id="WP_136533827.1">
    <property type="nucleotide sequence ID" value="NZ_STGY01000025.1"/>
</dbReference>
<dbReference type="EMBL" id="STGY01000025">
    <property type="protein sequence ID" value="THV42395.1"/>
    <property type="molecule type" value="Genomic_DNA"/>
</dbReference>
<dbReference type="InterPro" id="IPR044857">
    <property type="entry name" value="T7SS_EccB_R1"/>
</dbReference>
<proteinExistence type="predicted"/>
<dbReference type="AlphaFoldDB" id="A0A4S8QHF9"/>
<protein>
    <submittedName>
        <fullName evidence="3">Type VII secretion protein EccB</fullName>
    </submittedName>
</protein>
<evidence type="ECO:0000313" key="3">
    <source>
        <dbReference type="EMBL" id="THV42395.1"/>
    </source>
</evidence>
<keyword evidence="2" id="KW-0812">Transmembrane</keyword>
<keyword evidence="2" id="KW-1133">Transmembrane helix</keyword>
<dbReference type="NCBIfam" id="TIGR03919">
    <property type="entry name" value="T7SS_EccB"/>
    <property type="match status" value="1"/>
</dbReference>
<sequence length="546" mass="58414">MAQMRSRREQVDAHKFITSRMNQALVLANPDSVERPLRRIGVSIFVSVMIMVLVFGGFAIAALLGKGNEEPVVGNIIVVKGTSAVYVYTTQDGQEATDDNPAMLWPVHNYTSALLLAQPGDNGMPTVQNLKLSSLEDRPRGFTVGIPGAPSIPPGKEDLLQNENWNACSMPSEPGSDPHLYLTQLVVADMTGGQKLGTEQWMLAKTAVHEETEEPDYFLLWNDLKFEIPDLDLLNLQRADAVPINENVMNTISPGPPLAAKTSDYEYFGTPSEVESEGQFLYFGQTVEASGSYFVLMQDGGEAQFAPISETDVTLLEGAGIENTGDRLPVQSSVVSGTGSQAQYRADSESFPQGVQELWTARPEQSAVCAVFDPATSAEEAKVEINLYDSAPSTLTTRAKEITLDENGEIISNIAGQTAQTVLPAGTAALVKSQSSPGQSFEMATYLIDDRGYRFGIVDHEITGSTKKMLGYDGVTSTGVPQVMLDLIPKGADLDPEDAKKEQNPDAEVPEYDTGGDPAADDGTGGSEGESEGAEGESPAADEGGE</sequence>
<dbReference type="InterPro" id="IPR007795">
    <property type="entry name" value="T7SS_EccB"/>
</dbReference>
<keyword evidence="4" id="KW-1185">Reference proteome</keyword>
<accession>A0A4S8QHF9</accession>
<feature type="region of interest" description="Disordered" evidence="1">
    <location>
        <begin position="492"/>
        <end position="546"/>
    </location>
</feature>
<dbReference type="Proteomes" id="UP000308760">
    <property type="component" value="Unassembled WGS sequence"/>
</dbReference>
<comment type="caution">
    <text evidence="3">The sequence shown here is derived from an EMBL/GenBank/DDBJ whole genome shotgun (WGS) entry which is preliminary data.</text>
</comment>
<name>A0A4S8QHF9_9ACTN</name>
<feature type="transmembrane region" description="Helical" evidence="2">
    <location>
        <begin position="42"/>
        <end position="64"/>
    </location>
</feature>
<evidence type="ECO:0000256" key="2">
    <source>
        <dbReference type="SAM" id="Phobius"/>
    </source>
</evidence>
<feature type="compositionally biased region" description="Low complexity" evidence="1">
    <location>
        <begin position="513"/>
        <end position="522"/>
    </location>
</feature>
<evidence type="ECO:0000313" key="4">
    <source>
        <dbReference type="Proteomes" id="UP000308760"/>
    </source>
</evidence>
<dbReference type="PANTHER" id="PTHR40765:SF2">
    <property type="entry name" value="ESX-2 SECRETION SYSTEM ATPASE ECCB2"/>
    <property type="match status" value="1"/>
</dbReference>
<feature type="compositionally biased region" description="Low complexity" evidence="1">
    <location>
        <begin position="536"/>
        <end position="546"/>
    </location>
</feature>
<dbReference type="Gene3D" id="3.30.2390.20">
    <property type="entry name" value="Type VII secretion system EccB, repeat 1 domain"/>
    <property type="match status" value="1"/>
</dbReference>
<dbReference type="GO" id="GO:0005576">
    <property type="term" value="C:extracellular region"/>
    <property type="evidence" value="ECO:0007669"/>
    <property type="project" value="TreeGrafter"/>
</dbReference>
<dbReference type="OrthoDB" id="3847604at2"/>
<keyword evidence="2" id="KW-0472">Membrane</keyword>
<evidence type="ECO:0000256" key="1">
    <source>
        <dbReference type="SAM" id="MobiDB-lite"/>
    </source>
</evidence>
<gene>
    <name evidence="3" type="primary">eccB</name>
    <name evidence="3" type="ORF">FAB82_07010</name>
</gene>
<dbReference type="Pfam" id="PF05108">
    <property type="entry name" value="T7SS_ESX1_EccB"/>
    <property type="match status" value="1"/>
</dbReference>
<dbReference type="PANTHER" id="PTHR40765">
    <property type="entry name" value="ESX-2 SECRETION SYSTEM ATPASE ECCB2"/>
    <property type="match status" value="1"/>
</dbReference>
<reference evidence="4" key="1">
    <citation type="submission" date="2019-04" db="EMBL/GenBank/DDBJ databases">
        <title>Nocardioides xinjiangensis sp. nov.</title>
        <authorList>
            <person name="Liu S."/>
        </authorList>
    </citation>
    <scope>NUCLEOTIDE SEQUENCE [LARGE SCALE GENOMIC DNA]</scope>
    <source>
        <strain evidence="4">18</strain>
    </source>
</reference>